<reference evidence="4" key="1">
    <citation type="submission" date="2025-08" db="UniProtKB">
        <authorList>
            <consortium name="Ensembl"/>
        </authorList>
    </citation>
    <scope>IDENTIFICATION</scope>
</reference>
<dbReference type="GO" id="GO:0005737">
    <property type="term" value="C:cytoplasm"/>
    <property type="evidence" value="ECO:0007669"/>
    <property type="project" value="TreeGrafter"/>
</dbReference>
<evidence type="ECO:0000256" key="2">
    <source>
        <dbReference type="PROSITE-ProRule" id="PRU00191"/>
    </source>
</evidence>
<accession>A0A3Q2X707</accession>
<dbReference type="InterPro" id="IPR000980">
    <property type="entry name" value="SH2"/>
</dbReference>
<keyword evidence="1 2" id="KW-0727">SH2 domain</keyword>
<dbReference type="AlphaFoldDB" id="A0A3Q2X707"/>
<evidence type="ECO:0000313" key="5">
    <source>
        <dbReference type="Proteomes" id="UP000264840"/>
    </source>
</evidence>
<dbReference type="PANTHER" id="PTHR14388:SF6">
    <property type="entry name" value="SH2 DOMAIN-CONTAINING PROTEIN 7"/>
    <property type="match status" value="1"/>
</dbReference>
<dbReference type="PRINTS" id="PR00401">
    <property type="entry name" value="SH2DOMAIN"/>
</dbReference>
<dbReference type="PROSITE" id="PS50001">
    <property type="entry name" value="SH2"/>
    <property type="match status" value="1"/>
</dbReference>
<dbReference type="PANTHER" id="PTHR14388">
    <property type="entry name" value="T CELL-SPECIFIC ADAPTER PROTEIN TSAD"/>
    <property type="match status" value="1"/>
</dbReference>
<sequence length="225" mass="25498">MEKRSGVELNMEPQEGGGLKELVLRWFTETQAPLVQHNGNFPDWFQGLATRKEAEELLRDKSMGCFLIRLSNKAFGYILSYKGNDRCRHFVITQNQDGHFIISGDSQTYGSLTELIQHYKVSAIQPFGEYLTSSCNEVRLFLQNTVSSLLVSAPSSLLFMITVGSYNSKVTLVSYEERQLLSFHSGTYKTDSLVTLNLLTERHSAKEQCKPLTRALVDRFHNSST</sequence>
<organism evidence="4 5">
    <name type="scientific">Haplochromis burtoni</name>
    <name type="common">Burton's mouthbrooder</name>
    <name type="synonym">Chromis burtoni</name>
    <dbReference type="NCBI Taxonomy" id="8153"/>
    <lineage>
        <taxon>Eukaryota</taxon>
        <taxon>Metazoa</taxon>
        <taxon>Chordata</taxon>
        <taxon>Craniata</taxon>
        <taxon>Vertebrata</taxon>
        <taxon>Euteleostomi</taxon>
        <taxon>Actinopterygii</taxon>
        <taxon>Neopterygii</taxon>
        <taxon>Teleostei</taxon>
        <taxon>Neoteleostei</taxon>
        <taxon>Acanthomorphata</taxon>
        <taxon>Ovalentaria</taxon>
        <taxon>Cichlomorphae</taxon>
        <taxon>Cichliformes</taxon>
        <taxon>Cichlidae</taxon>
        <taxon>African cichlids</taxon>
        <taxon>Pseudocrenilabrinae</taxon>
        <taxon>Haplochromini</taxon>
        <taxon>Haplochromis</taxon>
    </lineage>
</organism>
<dbReference type="SUPFAM" id="SSF55550">
    <property type="entry name" value="SH2 domain"/>
    <property type="match status" value="1"/>
</dbReference>
<reference evidence="4" key="2">
    <citation type="submission" date="2025-09" db="UniProtKB">
        <authorList>
            <consortium name="Ensembl"/>
        </authorList>
    </citation>
    <scope>IDENTIFICATION</scope>
</reference>
<dbReference type="Proteomes" id="UP000264840">
    <property type="component" value="Unplaced"/>
</dbReference>
<dbReference type="Gene3D" id="3.30.505.10">
    <property type="entry name" value="SH2 domain"/>
    <property type="match status" value="1"/>
</dbReference>
<proteinExistence type="predicted"/>
<evidence type="ECO:0000313" key="4">
    <source>
        <dbReference type="Ensembl" id="ENSHBUP00000035082.1"/>
    </source>
</evidence>
<evidence type="ECO:0000256" key="1">
    <source>
        <dbReference type="ARBA" id="ARBA00022999"/>
    </source>
</evidence>
<dbReference type="InterPro" id="IPR036860">
    <property type="entry name" value="SH2_dom_sf"/>
</dbReference>
<dbReference type="Ensembl" id="ENSHBUT00000030463.1">
    <property type="protein sequence ID" value="ENSHBUP00000035082.1"/>
    <property type="gene ID" value="ENSHBUG00000023101.1"/>
</dbReference>
<keyword evidence="5" id="KW-1185">Reference proteome</keyword>
<evidence type="ECO:0000259" key="3">
    <source>
        <dbReference type="PROSITE" id="PS50001"/>
    </source>
</evidence>
<feature type="domain" description="SH2" evidence="3">
    <location>
        <begin position="44"/>
        <end position="135"/>
    </location>
</feature>
<protein>
    <submittedName>
        <fullName evidence="4">SH2 domain containing 7</fullName>
    </submittedName>
</protein>
<dbReference type="Pfam" id="PF00017">
    <property type="entry name" value="SH2"/>
    <property type="match status" value="1"/>
</dbReference>
<name>A0A3Q2X707_HAPBU</name>
<dbReference type="SMART" id="SM00252">
    <property type="entry name" value="SH2"/>
    <property type="match status" value="1"/>
</dbReference>
<dbReference type="GeneTree" id="ENSGT00940000160977"/>